<dbReference type="EMBL" id="JAQZAO010000004">
    <property type="protein sequence ID" value="MDD7965898.1"/>
    <property type="molecule type" value="Genomic_DNA"/>
</dbReference>
<evidence type="ECO:0000313" key="3">
    <source>
        <dbReference type="Proteomes" id="UP001300763"/>
    </source>
</evidence>
<gene>
    <name evidence="2" type="ORF">PGB27_11135</name>
</gene>
<keyword evidence="1" id="KW-0472">Membrane</keyword>
<dbReference type="RefSeq" id="WP_274200432.1">
    <property type="nucleotide sequence ID" value="NZ_JAQZAO010000004.1"/>
</dbReference>
<keyword evidence="1" id="KW-1133">Transmembrane helix</keyword>
<evidence type="ECO:0000313" key="2">
    <source>
        <dbReference type="EMBL" id="MDD7965898.1"/>
    </source>
</evidence>
<dbReference type="Proteomes" id="UP001300763">
    <property type="component" value="Unassembled WGS sequence"/>
</dbReference>
<protein>
    <submittedName>
        <fullName evidence="2">Uncharacterized protein</fullName>
    </submittedName>
</protein>
<keyword evidence="3" id="KW-1185">Reference proteome</keyword>
<evidence type="ECO:0000256" key="1">
    <source>
        <dbReference type="SAM" id="Phobius"/>
    </source>
</evidence>
<feature type="transmembrane region" description="Helical" evidence="1">
    <location>
        <begin position="142"/>
        <end position="159"/>
    </location>
</feature>
<reference evidence="2 3" key="1">
    <citation type="submission" date="2023-02" db="EMBL/GenBank/DDBJ databases">
        <title>Genome sequencing required for Actinomycetospora new species description.</title>
        <authorList>
            <person name="Saimee Y."/>
            <person name="Duangmal K."/>
        </authorList>
    </citation>
    <scope>NUCLEOTIDE SEQUENCE [LARGE SCALE GENOMIC DNA]</scope>
    <source>
        <strain evidence="2 3">DW7H6</strain>
    </source>
</reference>
<name>A0ABT5SW03_9PSEU</name>
<organism evidence="2 3">
    <name type="scientific">Actinomycetospora lemnae</name>
    <dbReference type="NCBI Taxonomy" id="3019891"/>
    <lineage>
        <taxon>Bacteria</taxon>
        <taxon>Bacillati</taxon>
        <taxon>Actinomycetota</taxon>
        <taxon>Actinomycetes</taxon>
        <taxon>Pseudonocardiales</taxon>
        <taxon>Pseudonocardiaceae</taxon>
        <taxon>Actinomycetospora</taxon>
    </lineage>
</organism>
<comment type="caution">
    <text evidence="2">The sequence shown here is derived from an EMBL/GenBank/DDBJ whole genome shotgun (WGS) entry which is preliminary data.</text>
</comment>
<accession>A0ABT5SW03</accession>
<proteinExistence type="predicted"/>
<sequence length="196" mass="22023">MLPSVLLEDWLAGRVNGSEFVEGETHRADDWTCEAVWRVASRRGLIPRIPVGRKYFLEKRGITYVSCDDGDRRFPQWSVEVSGGEPFTKIGRELKRPVYGEIGESDPFVLLKRGVEQELPGAEKRAREVEQERARALVTLKVKWAALSVAILIALLFVLDDYFGLVAINPFGVAIGDFIETGRVIREALNSYSPSE</sequence>
<keyword evidence="1" id="KW-0812">Transmembrane</keyword>